<dbReference type="OrthoDB" id="3881096at2"/>
<keyword evidence="2" id="KW-0472">Membrane</keyword>
<organism evidence="3 4">
    <name type="scientific">Microbacterium rhizomatis</name>
    <dbReference type="NCBI Taxonomy" id="1631477"/>
    <lineage>
        <taxon>Bacteria</taxon>
        <taxon>Bacillati</taxon>
        <taxon>Actinomycetota</taxon>
        <taxon>Actinomycetes</taxon>
        <taxon>Micrococcales</taxon>
        <taxon>Microbacteriaceae</taxon>
        <taxon>Microbacterium</taxon>
    </lineage>
</organism>
<dbReference type="NCBIfam" id="TIGR01643">
    <property type="entry name" value="YD_repeat_2x"/>
    <property type="match status" value="1"/>
</dbReference>
<dbReference type="Gene3D" id="2.180.10.10">
    <property type="entry name" value="RHS repeat-associated core"/>
    <property type="match status" value="2"/>
</dbReference>
<feature type="region of interest" description="Disordered" evidence="1">
    <location>
        <begin position="669"/>
        <end position="699"/>
    </location>
</feature>
<protein>
    <recommendedName>
        <fullName evidence="5">RHS repeat-associated core domain-containing protein</fullName>
    </recommendedName>
</protein>
<feature type="region of interest" description="Disordered" evidence="1">
    <location>
        <begin position="726"/>
        <end position="749"/>
    </location>
</feature>
<feature type="compositionally biased region" description="Polar residues" evidence="1">
    <location>
        <begin position="1002"/>
        <end position="1014"/>
    </location>
</feature>
<keyword evidence="2" id="KW-1133">Transmembrane helix</keyword>
<evidence type="ECO:0000313" key="4">
    <source>
        <dbReference type="Proteomes" id="UP000325827"/>
    </source>
</evidence>
<dbReference type="Proteomes" id="UP000325827">
    <property type="component" value="Unassembled WGS sequence"/>
</dbReference>
<feature type="compositionally biased region" description="Polar residues" evidence="1">
    <location>
        <begin position="735"/>
        <end position="747"/>
    </location>
</feature>
<dbReference type="RefSeq" id="WP_150447276.1">
    <property type="nucleotide sequence ID" value="NZ_VYSA01000001.1"/>
</dbReference>
<gene>
    <name evidence="3" type="ORF">F6B43_02135</name>
</gene>
<dbReference type="InterPro" id="IPR031325">
    <property type="entry name" value="RHS_repeat"/>
</dbReference>
<feature type="region of interest" description="Disordered" evidence="1">
    <location>
        <begin position="991"/>
        <end position="1014"/>
    </location>
</feature>
<dbReference type="PANTHER" id="PTHR32305">
    <property type="match status" value="1"/>
</dbReference>
<comment type="caution">
    <text evidence="3">The sequence shown here is derived from an EMBL/GenBank/DDBJ whole genome shotgun (WGS) entry which is preliminary data.</text>
</comment>
<evidence type="ECO:0000313" key="3">
    <source>
        <dbReference type="EMBL" id="KAA9110502.1"/>
    </source>
</evidence>
<feature type="transmembrane region" description="Helical" evidence="2">
    <location>
        <begin position="1372"/>
        <end position="1392"/>
    </location>
</feature>
<evidence type="ECO:0000256" key="1">
    <source>
        <dbReference type="SAM" id="MobiDB-lite"/>
    </source>
</evidence>
<feature type="compositionally biased region" description="Basic and acidic residues" evidence="1">
    <location>
        <begin position="991"/>
        <end position="1001"/>
    </location>
</feature>
<sequence>MEGLIDERVGSLSLDVPIKGLGLRWDSRSVGVDQVGFGSGWVVSGLGRVGVTGGVKVFPASGGVYDADASVPSGMAGYVLGDVVFSQIVGVLPGRVDGSVGDREYGFVLSQTGGTTTYFSAVGDPVAQVDVFGNRTDWTWARDGSRRLERVIDQVGVVTGLDWSDPAVVRVTRGVGGVSVVAGVVELDGGLVTGVVDAVGGRTAVGYHPSGLISRIAGVSGAVTEVAWQTLADGSSAVDRVRVVDGLTGAELSAREWDAVSGVASGWPVYAGERDVFDSGDSRFRYQTVVSDGATRVVSEYNSTHLLIDRSVEVTTPNGPVVLQEQGFAYLGTEGDGVPLPWDLPEQFNRPTETEVTFRDAAGRERSTSEEYEFDTFGRPTSQIAVDGAVTKTVYDEMVPAGGVLPVGLPLSETVTTTDGLVSQTRYELNPERTAPVVAETFTGKVGEELTRTGRVEYTVQADGFVSEERAFGQGGDGTPVVTTHAKDVDLDAGTVTVLDTVAAGTPLAVTGSQTSDLLSGQPVAATDALGNTGTAEYDAAGRIIAQTDPAANTARTAYSTVQADGINATVVTTPDGVATTTETDVLGRVVKTTDNLKDGHPVDGHVRVVESRAYPNPGIVEITDAWGAVTVTKQDVFGREIETVAPTGLAKITRYDDIAHTVTTALTPTGDLSDAEQTSTQTMDAAGQATQTSGTRADQKPVPTIASVFDGFGRQTATTDGTTATRTDLDVFGNPTTTTVTPQNSGGAPLVAERRFDAFGTSVEKTLTEGDQSRSGGTRTLDSLGQTVSETDQDGLVSTFEYTPDGFVAKTTTGYGAVTVNTYDPVTRELIETVTTSPIGEQVRTGFDYDPVTGNVLAVFDPTNRAGTQIAYTYDGFGNTTGKSYPAGEQVVHTYDDSGRKASTTDIAGNKTSYGYDKAGLLTTAVQTDADGAEIGRVGYAYDDYARVTDLSRGNGVITRYTYSSMNEIATETTTGPDGTVHESRAYTYDERGSLSRRTDTTLSEDNPGTTRSTTTVYEYDAQDRLIHSTVHEGDTVEGAVSSDTTYVATVSGDISRETVTTADPDTGEMGETVREFTYTPTGRIGTLTTTYPDGTSSTVTPTYDAAGNLTRAVDGTRYTYNALNQRVAEITPTGESLTTGYWATGQRAVLSTTGAADEPGEAAFYWDDTTLINDTHTQGGSPAGTASYLIGATRHARTTAGESAGGETVYYTQDRHGSISALTAADGTPTTRYSYSDYGTPTISGTGESVGSDGATGWVGNVSYQPFQYSAEHTAPGGEQYLQARTYDPNTMRFTTQDTAQLHNTYNYAHLNPVMMVDPTGNTPMWDDIVNTIHGAVGPINGVAGGLAVVFAAISIVSAAYTMGASLSGLAIAGLVADAVTIATATAVLIDDYVVDFMSDEAATILTAVDIAVGVGAFGALASVKSVRKALTKPKVRLKDIRPLRERGVTVAATTEFPDGRITDAPLRYLEEGRKTLLPLVTGKAELRLADKTREVAKKGLWQSLTDGSTELPSLPSEIVNLLKSAMPRDPVRILRNTWKTFTRNAYSTEQWMVNMSLIWKNERSLNRVKEIRAEIKAQEDTIYQVIHARYTGTE</sequence>
<keyword evidence="2" id="KW-0812">Transmembrane</keyword>
<keyword evidence="4" id="KW-1185">Reference proteome</keyword>
<accession>A0A5J5J3F2</accession>
<dbReference type="Pfam" id="PF05593">
    <property type="entry name" value="RHS_repeat"/>
    <property type="match status" value="2"/>
</dbReference>
<feature type="transmembrane region" description="Helical" evidence="2">
    <location>
        <begin position="1404"/>
        <end position="1426"/>
    </location>
</feature>
<dbReference type="PANTHER" id="PTHR32305:SF15">
    <property type="entry name" value="PROTEIN RHSA-RELATED"/>
    <property type="match status" value="1"/>
</dbReference>
<feature type="transmembrane region" description="Helical" evidence="2">
    <location>
        <begin position="1345"/>
        <end position="1365"/>
    </location>
</feature>
<evidence type="ECO:0008006" key="5">
    <source>
        <dbReference type="Google" id="ProtNLM"/>
    </source>
</evidence>
<dbReference type="EMBL" id="VYSA01000001">
    <property type="protein sequence ID" value="KAA9110502.1"/>
    <property type="molecule type" value="Genomic_DNA"/>
</dbReference>
<dbReference type="NCBIfam" id="TIGR03696">
    <property type="entry name" value="Rhs_assc_core"/>
    <property type="match status" value="1"/>
</dbReference>
<name>A0A5J5J3F2_9MICO</name>
<dbReference type="InterPro" id="IPR022385">
    <property type="entry name" value="Rhs_assc_core"/>
</dbReference>
<evidence type="ECO:0000256" key="2">
    <source>
        <dbReference type="SAM" id="Phobius"/>
    </source>
</evidence>
<feature type="compositionally biased region" description="Polar residues" evidence="1">
    <location>
        <begin position="676"/>
        <end position="697"/>
    </location>
</feature>
<dbReference type="InterPro" id="IPR006530">
    <property type="entry name" value="YD"/>
</dbReference>
<proteinExistence type="predicted"/>
<reference evidence="4" key="1">
    <citation type="submission" date="2019-09" db="EMBL/GenBank/DDBJ databases">
        <title>Mumia zhuanghuii sp. nov. isolated from the intestinal contents of plateau pika (Ochotona curzoniae) in the Qinghai-Tibet plateau of China.</title>
        <authorList>
            <person name="Tian Z."/>
        </authorList>
    </citation>
    <scope>NUCLEOTIDE SEQUENCE [LARGE SCALE GENOMIC DNA]</scope>
    <source>
        <strain evidence="4">JCM 30598</strain>
    </source>
</reference>
<dbReference type="InterPro" id="IPR050708">
    <property type="entry name" value="T6SS_VgrG/RHS"/>
</dbReference>